<dbReference type="InterPro" id="IPR050631">
    <property type="entry name" value="PheA/TfdB_FAD_monoxygenase"/>
</dbReference>
<dbReference type="Proteomes" id="UP001523219">
    <property type="component" value="Unassembled WGS sequence"/>
</dbReference>
<dbReference type="EC" id="1.14.13.2" evidence="3"/>
<dbReference type="GO" id="GO:0018659">
    <property type="term" value="F:4-hydroxybenzoate 3-monooxygenase activity"/>
    <property type="evidence" value="ECO:0007669"/>
    <property type="project" value="UniProtKB-EC"/>
</dbReference>
<evidence type="ECO:0000259" key="2">
    <source>
        <dbReference type="Pfam" id="PF01494"/>
    </source>
</evidence>
<accession>A0ABT0ZIL4</accession>
<dbReference type="SUPFAM" id="SSF51905">
    <property type="entry name" value="FAD/NAD(P)-binding domain"/>
    <property type="match status" value="1"/>
</dbReference>
<dbReference type="NCBIfam" id="NF006091">
    <property type="entry name" value="PRK08243.1"/>
    <property type="match status" value="1"/>
</dbReference>
<dbReference type="SUPFAM" id="SSF54373">
    <property type="entry name" value="FAD-linked reductases, C-terminal domain"/>
    <property type="match status" value="1"/>
</dbReference>
<dbReference type="InterPro" id="IPR036188">
    <property type="entry name" value="FAD/NAD-bd_sf"/>
</dbReference>
<name>A0ABT0ZIL4_9ACTN</name>
<feature type="domain" description="FAD-binding" evidence="2">
    <location>
        <begin position="9"/>
        <end position="345"/>
    </location>
</feature>
<dbReference type="EMBL" id="JAMWMR010000022">
    <property type="protein sequence ID" value="MCN9243439.1"/>
    <property type="molecule type" value="Genomic_DNA"/>
</dbReference>
<evidence type="ECO:0000313" key="3">
    <source>
        <dbReference type="EMBL" id="MCN9243439.1"/>
    </source>
</evidence>
<dbReference type="PRINTS" id="PR00420">
    <property type="entry name" value="RNGMNOXGNASE"/>
</dbReference>
<evidence type="ECO:0000313" key="4">
    <source>
        <dbReference type="Proteomes" id="UP001523219"/>
    </source>
</evidence>
<keyword evidence="4" id="KW-1185">Reference proteome</keyword>
<dbReference type="Gene3D" id="3.30.9.10">
    <property type="entry name" value="D-Amino Acid Oxidase, subunit A, domain 2"/>
    <property type="match status" value="1"/>
</dbReference>
<reference evidence="3 4" key="1">
    <citation type="submission" date="2022-05" db="EMBL/GenBank/DDBJ databases">
        <title>Streptomyces sp. nov. RY43-2 isolated from soil of a peat swamp forest.</title>
        <authorList>
            <person name="Kanchanasin P."/>
            <person name="Tanasupawat S."/>
            <person name="Phongsopitanun W."/>
        </authorList>
    </citation>
    <scope>NUCLEOTIDE SEQUENCE [LARGE SCALE GENOMIC DNA]</scope>
    <source>
        <strain evidence="3 4">RY43-2</strain>
    </source>
</reference>
<protein>
    <submittedName>
        <fullName evidence="3">4-hydroxybenzoate 3-monooxygenase</fullName>
        <ecNumber evidence="3">1.14.13.2</ecNumber>
    </submittedName>
</protein>
<dbReference type="Gene3D" id="3.50.50.60">
    <property type="entry name" value="FAD/NAD(P)-binding domain"/>
    <property type="match status" value="1"/>
</dbReference>
<keyword evidence="1 3" id="KW-0560">Oxidoreductase</keyword>
<dbReference type="PANTHER" id="PTHR43476">
    <property type="entry name" value="3-(3-HYDROXY-PHENYL)PROPIONATE/3-HYDROXYCINNAMIC ACID HYDROXYLASE"/>
    <property type="match status" value="1"/>
</dbReference>
<gene>
    <name evidence="3" type="ORF">NGF19_22070</name>
</gene>
<evidence type="ECO:0000256" key="1">
    <source>
        <dbReference type="ARBA" id="ARBA00023002"/>
    </source>
</evidence>
<dbReference type="Pfam" id="PF01494">
    <property type="entry name" value="FAD_binding_3"/>
    <property type="match status" value="1"/>
</dbReference>
<dbReference type="RefSeq" id="WP_252426815.1">
    <property type="nucleotide sequence ID" value="NZ_JAMWMR010000022.1"/>
</dbReference>
<dbReference type="PANTHER" id="PTHR43476:SF5">
    <property type="entry name" value="FAD-DEPENDENT MONOOXYGENASE"/>
    <property type="match status" value="1"/>
</dbReference>
<comment type="caution">
    <text evidence="3">The sequence shown here is derived from an EMBL/GenBank/DDBJ whole genome shotgun (WGS) entry which is preliminary data.</text>
</comment>
<proteinExistence type="predicted"/>
<dbReference type="InterPro" id="IPR002938">
    <property type="entry name" value="FAD-bd"/>
</dbReference>
<organism evidence="3 4">
    <name type="scientific">Streptomyces macrolidinus</name>
    <dbReference type="NCBI Taxonomy" id="2952607"/>
    <lineage>
        <taxon>Bacteria</taxon>
        <taxon>Bacillati</taxon>
        <taxon>Actinomycetota</taxon>
        <taxon>Actinomycetes</taxon>
        <taxon>Kitasatosporales</taxon>
        <taxon>Streptomycetaceae</taxon>
        <taxon>Streptomyces</taxon>
    </lineage>
</organism>
<sequence>MTQPVRESTRVVVVGAGPAGLTVANFLHRAGISCVVLERQDRTYTERRQRAGIVETRAVRMYQEWGLDTRVLGGAPSDDVLEIRVDGQQRLLRFGTDDDGPQSLLCPQQVLVANLIATFRDDGGDLRFEASEVALDGLTGPRPTVRYRAPDGTAHEITCDFVAGCDGDHGVSRASVPEGELTAYPYDHGISWLTVLAEAPPPPHPLMAISRHGFAGHFARGPFASRFYLQCPPTDRVEDWPDARVWGHLRTRLGEDGLVAGAITEKVVFPLRSVVHEPMSYGRLYLAGDAAHVVSPVGGKGMNLALYDAEMFARAVRDFLADGDESGLKSYSAACLRRTWNYQEFSRWMTEMLHDAGDVSRAGPFHRKLALARLDRLCTSRTAALDFAELMAGLA</sequence>